<protein>
    <submittedName>
        <fullName evidence="4">GNAT family N-acetyltransferase</fullName>
        <ecNumber evidence="4">2.3.1.-</ecNumber>
    </submittedName>
</protein>
<dbReference type="InterPro" id="IPR016181">
    <property type="entry name" value="Acyl_CoA_acyltransferase"/>
</dbReference>
<evidence type="ECO:0000259" key="3">
    <source>
        <dbReference type="PROSITE" id="PS51186"/>
    </source>
</evidence>
<dbReference type="CDD" id="cd04301">
    <property type="entry name" value="NAT_SF"/>
    <property type="match status" value="1"/>
</dbReference>
<keyword evidence="1 4" id="KW-0808">Transferase</keyword>
<proteinExistence type="predicted"/>
<comment type="caution">
    <text evidence="4">The sequence shown here is derived from an EMBL/GenBank/DDBJ whole genome shotgun (WGS) entry which is preliminary data.</text>
</comment>
<dbReference type="PANTHER" id="PTHR43420:SF12">
    <property type="entry name" value="N-ACETYLTRANSFERASE DOMAIN-CONTAINING PROTEIN"/>
    <property type="match status" value="1"/>
</dbReference>
<dbReference type="Pfam" id="PF00583">
    <property type="entry name" value="Acetyltransf_1"/>
    <property type="match status" value="1"/>
</dbReference>
<organism evidence="4 5">
    <name type="scientific">Chelatococcus albus</name>
    <dbReference type="NCBI Taxonomy" id="3047466"/>
    <lineage>
        <taxon>Bacteria</taxon>
        <taxon>Pseudomonadati</taxon>
        <taxon>Pseudomonadota</taxon>
        <taxon>Alphaproteobacteria</taxon>
        <taxon>Hyphomicrobiales</taxon>
        <taxon>Chelatococcaceae</taxon>
        <taxon>Chelatococcus</taxon>
    </lineage>
</organism>
<reference evidence="4 5" key="1">
    <citation type="submission" date="2023-05" db="EMBL/GenBank/DDBJ databases">
        <title>Chelatococcus sp. nov., a moderately thermophilic bacterium isolated from hot spring microbial mat.</title>
        <authorList>
            <person name="Hu C.-J."/>
            <person name="Li W.-J."/>
        </authorList>
    </citation>
    <scope>NUCLEOTIDE SEQUENCE [LARGE SCALE GENOMIC DNA]</scope>
    <source>
        <strain evidence="4 5">SYSU G07232</strain>
    </source>
</reference>
<feature type="domain" description="N-acetyltransferase" evidence="3">
    <location>
        <begin position="12"/>
        <end position="161"/>
    </location>
</feature>
<dbReference type="Gene3D" id="3.40.630.30">
    <property type="match status" value="1"/>
</dbReference>
<evidence type="ECO:0000256" key="2">
    <source>
        <dbReference type="ARBA" id="ARBA00023315"/>
    </source>
</evidence>
<evidence type="ECO:0000256" key="1">
    <source>
        <dbReference type="ARBA" id="ARBA00022679"/>
    </source>
</evidence>
<dbReference type="PANTHER" id="PTHR43420">
    <property type="entry name" value="ACETYLTRANSFERASE"/>
    <property type="match status" value="1"/>
</dbReference>
<dbReference type="PROSITE" id="PS51186">
    <property type="entry name" value="GNAT"/>
    <property type="match status" value="1"/>
</dbReference>
<evidence type="ECO:0000313" key="4">
    <source>
        <dbReference type="EMBL" id="MDJ1158745.1"/>
    </source>
</evidence>
<dbReference type="RefSeq" id="WP_283740742.1">
    <property type="nucleotide sequence ID" value="NZ_JASJEV010000006.1"/>
</dbReference>
<keyword evidence="5" id="KW-1185">Reference proteome</keyword>
<evidence type="ECO:0000313" key="5">
    <source>
        <dbReference type="Proteomes" id="UP001321492"/>
    </source>
</evidence>
<dbReference type="EC" id="2.3.1.-" evidence="4"/>
<dbReference type="InterPro" id="IPR050680">
    <property type="entry name" value="YpeA/RimI_acetyltransf"/>
</dbReference>
<dbReference type="Proteomes" id="UP001321492">
    <property type="component" value="Unassembled WGS sequence"/>
</dbReference>
<keyword evidence="2 4" id="KW-0012">Acyltransferase</keyword>
<dbReference type="InterPro" id="IPR000182">
    <property type="entry name" value="GNAT_dom"/>
</dbReference>
<dbReference type="EMBL" id="JASJEV010000006">
    <property type="protein sequence ID" value="MDJ1158745.1"/>
    <property type="molecule type" value="Genomic_DNA"/>
</dbReference>
<sequence>MILDRLMPLPRARVGPLAPDAAATAARIHAESFARPWDLHEIERMLADAAVVGDSVFRGAARQPSGFVLSRIVLDEAEVLTIAVFARDRRRGLARTLLARHLARLAARGVRTLFLEVEEGNAAAIALYRSFGFVQSGRREGYYPKPDGRRAAALTMRLTLG</sequence>
<dbReference type="GO" id="GO:0016746">
    <property type="term" value="F:acyltransferase activity"/>
    <property type="evidence" value="ECO:0007669"/>
    <property type="project" value="UniProtKB-KW"/>
</dbReference>
<name>A0ABT7AH89_9HYPH</name>
<gene>
    <name evidence="4" type="ORF">QNA08_10920</name>
</gene>
<dbReference type="SUPFAM" id="SSF55729">
    <property type="entry name" value="Acyl-CoA N-acyltransferases (Nat)"/>
    <property type="match status" value="1"/>
</dbReference>
<accession>A0ABT7AH89</accession>